<proteinExistence type="predicted"/>
<protein>
    <submittedName>
        <fullName evidence="1">Uncharacterized protein</fullName>
    </submittedName>
</protein>
<evidence type="ECO:0000313" key="1">
    <source>
        <dbReference type="EMBL" id="OCR31975.1"/>
    </source>
</evidence>
<reference evidence="1 2" key="1">
    <citation type="journal article" date="2016" name="PLoS ONE">
        <title>Genomic Diversity of Enterotoxigenic Strains of Bacteroides fragilis.</title>
        <authorList>
            <person name="Pierce J.V."/>
            <person name="Bernstein H.D."/>
        </authorList>
    </citation>
    <scope>NUCLEOTIDE SEQUENCE [LARGE SCALE GENOMIC DNA]</scope>
    <source>
        <strain evidence="1 2">20793-3</strain>
    </source>
</reference>
<dbReference type="AlphaFoldDB" id="A0A853PWB1"/>
<sequence length="70" mass="7864">MYCYRVDKGRFRCKPERSLFFSAIPKSGSLFLEARLSAIFIPVLRCPEPGASFPVLFAFLFISTATAVII</sequence>
<comment type="caution">
    <text evidence="1">The sequence shown here is derived from an EMBL/GenBank/DDBJ whole genome shotgun (WGS) entry which is preliminary data.</text>
</comment>
<organism evidence="1 2">
    <name type="scientific">Bacteroides fragilis</name>
    <dbReference type="NCBI Taxonomy" id="817"/>
    <lineage>
        <taxon>Bacteria</taxon>
        <taxon>Pseudomonadati</taxon>
        <taxon>Bacteroidota</taxon>
        <taxon>Bacteroidia</taxon>
        <taxon>Bacteroidales</taxon>
        <taxon>Bacteroidaceae</taxon>
        <taxon>Bacteroides</taxon>
    </lineage>
</organism>
<gene>
    <name evidence="1" type="ORF">AC094_19660</name>
</gene>
<dbReference type="Proteomes" id="UP000093197">
    <property type="component" value="Unassembled WGS sequence"/>
</dbReference>
<accession>A0A853PWB1</accession>
<dbReference type="EMBL" id="LIDT01000023">
    <property type="protein sequence ID" value="OCR31975.1"/>
    <property type="molecule type" value="Genomic_DNA"/>
</dbReference>
<evidence type="ECO:0000313" key="2">
    <source>
        <dbReference type="Proteomes" id="UP000093197"/>
    </source>
</evidence>
<name>A0A853PWB1_BACFG</name>